<evidence type="ECO:0000256" key="8">
    <source>
        <dbReference type="HAMAP-Rule" id="MF_01307"/>
    </source>
</evidence>
<accession>A0ABY7VWJ9</accession>
<protein>
    <recommendedName>
        <fullName evidence="7 8">Small ribosomal subunit protein uS5</fullName>
    </recommendedName>
</protein>
<dbReference type="Gene3D" id="3.30.230.10">
    <property type="match status" value="1"/>
</dbReference>
<dbReference type="InterPro" id="IPR005324">
    <property type="entry name" value="Ribosomal_uS5_C"/>
</dbReference>
<dbReference type="PANTHER" id="PTHR48277">
    <property type="entry name" value="MITOCHONDRIAL RIBOSOMAL PROTEIN S5"/>
    <property type="match status" value="1"/>
</dbReference>
<evidence type="ECO:0000256" key="1">
    <source>
        <dbReference type="ARBA" id="ARBA00003093"/>
    </source>
</evidence>
<keyword evidence="12" id="KW-1185">Reference proteome</keyword>
<dbReference type="InterPro" id="IPR000851">
    <property type="entry name" value="Ribosomal_uS5"/>
</dbReference>
<reference evidence="11 12" key="1">
    <citation type="submission" date="2023-02" db="EMBL/GenBank/DDBJ databases">
        <title>Genome sequence of Lentisphaera profundi SAORIC-696.</title>
        <authorList>
            <person name="Kim e."/>
            <person name="Cho J.-C."/>
            <person name="Choi A."/>
            <person name="Kang I."/>
        </authorList>
    </citation>
    <scope>NUCLEOTIDE SEQUENCE [LARGE SCALE GENOMIC DNA]</scope>
    <source>
        <strain evidence="11 12">SAORIC-696</strain>
    </source>
</reference>
<comment type="similarity">
    <text evidence="2 8 9">Belongs to the universal ribosomal protein uS5 family.</text>
</comment>
<dbReference type="InterPro" id="IPR005712">
    <property type="entry name" value="Ribosomal_uS5_bac-type"/>
</dbReference>
<evidence type="ECO:0000256" key="6">
    <source>
        <dbReference type="ARBA" id="ARBA00023274"/>
    </source>
</evidence>
<evidence type="ECO:0000256" key="3">
    <source>
        <dbReference type="ARBA" id="ARBA00022730"/>
    </source>
</evidence>
<organism evidence="11 12">
    <name type="scientific">Lentisphaera profundi</name>
    <dbReference type="NCBI Taxonomy" id="1658616"/>
    <lineage>
        <taxon>Bacteria</taxon>
        <taxon>Pseudomonadati</taxon>
        <taxon>Lentisphaerota</taxon>
        <taxon>Lentisphaeria</taxon>
        <taxon>Lentisphaerales</taxon>
        <taxon>Lentisphaeraceae</taxon>
        <taxon>Lentisphaera</taxon>
    </lineage>
</organism>
<dbReference type="PROSITE" id="PS50881">
    <property type="entry name" value="S5_DSRBD"/>
    <property type="match status" value="1"/>
</dbReference>
<sequence length="171" mass="18217">MNDKRNQKDANSSDSPELDERVVAINRCSKVVKGGRNFSFSALVVVGDHKGNVGVALGKANEVVDAIKKGVNLAKHNMFSVPLHKMTLPHEATAKHSGAKIIIRPASEGTGLIAGGGMRAVLELAGYKDVLAKSLGSNNPMNVVHATVKAIKMLESRDEILTKRGLKKENA</sequence>
<evidence type="ECO:0000256" key="7">
    <source>
        <dbReference type="ARBA" id="ARBA00035255"/>
    </source>
</evidence>
<dbReference type="InterPro" id="IPR020568">
    <property type="entry name" value="Ribosomal_Su5_D2-typ_SF"/>
</dbReference>
<comment type="subunit">
    <text evidence="8">Part of the 30S ribosomal subunit. Contacts proteins S4 and S8.</text>
</comment>
<proteinExistence type="inferred from homology"/>
<name>A0ABY7VWJ9_9BACT</name>
<evidence type="ECO:0000256" key="4">
    <source>
        <dbReference type="ARBA" id="ARBA00022884"/>
    </source>
</evidence>
<dbReference type="Gene3D" id="3.30.160.20">
    <property type="match status" value="1"/>
</dbReference>
<gene>
    <name evidence="8 11" type="primary">rpsE</name>
    <name evidence="11" type="ORF">PQO03_20940</name>
</gene>
<evidence type="ECO:0000313" key="12">
    <source>
        <dbReference type="Proteomes" id="UP001214250"/>
    </source>
</evidence>
<dbReference type="NCBIfam" id="TIGR01021">
    <property type="entry name" value="rpsE_bact"/>
    <property type="match status" value="1"/>
</dbReference>
<dbReference type="Pfam" id="PF00333">
    <property type="entry name" value="Ribosomal_S5"/>
    <property type="match status" value="1"/>
</dbReference>
<dbReference type="SUPFAM" id="SSF54211">
    <property type="entry name" value="Ribosomal protein S5 domain 2-like"/>
    <property type="match status" value="1"/>
</dbReference>
<dbReference type="GO" id="GO:0005840">
    <property type="term" value="C:ribosome"/>
    <property type="evidence" value="ECO:0007669"/>
    <property type="project" value="UniProtKB-KW"/>
</dbReference>
<keyword evidence="6 8" id="KW-0687">Ribonucleoprotein</keyword>
<evidence type="ECO:0000259" key="10">
    <source>
        <dbReference type="PROSITE" id="PS50881"/>
    </source>
</evidence>
<evidence type="ECO:0000313" key="11">
    <source>
        <dbReference type="EMBL" id="WDE98281.1"/>
    </source>
</evidence>
<dbReference type="HAMAP" id="MF_01307_B">
    <property type="entry name" value="Ribosomal_uS5_B"/>
    <property type="match status" value="1"/>
</dbReference>
<dbReference type="Proteomes" id="UP001214250">
    <property type="component" value="Chromosome 2"/>
</dbReference>
<evidence type="ECO:0000256" key="9">
    <source>
        <dbReference type="RuleBase" id="RU003823"/>
    </source>
</evidence>
<dbReference type="Pfam" id="PF03719">
    <property type="entry name" value="Ribosomal_S5_C"/>
    <property type="match status" value="1"/>
</dbReference>
<dbReference type="PROSITE" id="PS00585">
    <property type="entry name" value="RIBOSOMAL_S5"/>
    <property type="match status" value="1"/>
</dbReference>
<dbReference type="InterPro" id="IPR013810">
    <property type="entry name" value="Ribosomal_uS5_N"/>
</dbReference>
<dbReference type="InterPro" id="IPR014721">
    <property type="entry name" value="Ribsml_uS5_D2-typ_fold_subgr"/>
</dbReference>
<dbReference type="InterPro" id="IPR018192">
    <property type="entry name" value="Ribosomal_uS5_N_CS"/>
</dbReference>
<dbReference type="RefSeq" id="WP_274153155.1">
    <property type="nucleotide sequence ID" value="NZ_CP117812.1"/>
</dbReference>
<keyword evidence="4 8" id="KW-0694">RNA-binding</keyword>
<evidence type="ECO:0000256" key="5">
    <source>
        <dbReference type="ARBA" id="ARBA00022980"/>
    </source>
</evidence>
<keyword evidence="3 8" id="KW-0699">rRNA-binding</keyword>
<dbReference type="PANTHER" id="PTHR48277:SF1">
    <property type="entry name" value="MITOCHONDRIAL RIBOSOMAL PROTEIN S5"/>
    <property type="match status" value="1"/>
</dbReference>
<comment type="domain">
    <text evidence="8">The N-terminal domain interacts with the head of the 30S subunit; the C-terminal domain interacts with the body and contacts protein S4. The interaction surface between S4 and S5 is involved in control of translational fidelity.</text>
</comment>
<comment type="function">
    <text evidence="1 8">Located at the back of the 30S subunit body where it stabilizes the conformation of the head with respect to the body.</text>
</comment>
<keyword evidence="5 8" id="KW-0689">Ribosomal protein</keyword>
<dbReference type="EMBL" id="CP117812">
    <property type="protein sequence ID" value="WDE98281.1"/>
    <property type="molecule type" value="Genomic_DNA"/>
</dbReference>
<comment type="function">
    <text evidence="8">With S4 and S12 plays an important role in translational accuracy.</text>
</comment>
<dbReference type="SUPFAM" id="SSF54768">
    <property type="entry name" value="dsRNA-binding domain-like"/>
    <property type="match status" value="1"/>
</dbReference>
<evidence type="ECO:0000256" key="2">
    <source>
        <dbReference type="ARBA" id="ARBA00008945"/>
    </source>
</evidence>
<feature type="domain" description="S5 DRBM" evidence="10">
    <location>
        <begin position="18"/>
        <end position="81"/>
    </location>
</feature>